<keyword evidence="1" id="KW-0812">Transmembrane</keyword>
<accession>A0AAJ1RA93</accession>
<keyword evidence="1" id="KW-0472">Membrane</keyword>
<comment type="caution">
    <text evidence="2">The sequence shown here is derived from an EMBL/GenBank/DDBJ whole genome shotgun (WGS) entry which is preliminary data.</text>
</comment>
<dbReference type="RefSeq" id="WP_301711284.1">
    <property type="nucleotide sequence ID" value="NZ_SDWY01000003.1"/>
</dbReference>
<dbReference type="AlphaFoldDB" id="A0AAJ1RA93"/>
<evidence type="ECO:0000256" key="1">
    <source>
        <dbReference type="SAM" id="Phobius"/>
    </source>
</evidence>
<sequence>MTSTLWYEILNWTYVLLQQFMFLALAVFLIWGGISIKNHGLGLESDKLITDPKTKKPVTPAKPVKGQYKCYAWLYVGMWVLSSYFIIYQVIFALISMLISGSSSSTSSSTSSY</sequence>
<name>A0AAJ1RA93_9LACO</name>
<proteinExistence type="predicted"/>
<evidence type="ECO:0000313" key="2">
    <source>
        <dbReference type="EMBL" id="MDN6900631.1"/>
    </source>
</evidence>
<keyword evidence="1" id="KW-1133">Transmembrane helix</keyword>
<feature type="transmembrane region" description="Helical" evidence="1">
    <location>
        <begin position="72"/>
        <end position="99"/>
    </location>
</feature>
<evidence type="ECO:0000313" key="3">
    <source>
        <dbReference type="Proteomes" id="UP001167919"/>
    </source>
</evidence>
<reference evidence="2" key="1">
    <citation type="submission" date="2019-01" db="EMBL/GenBank/DDBJ databases">
        <title>Oenococcus sicerae UCMA17102.</title>
        <authorList>
            <person name="Cousin F.J."/>
            <person name="Le Guellec R."/>
            <person name="Cretenet M."/>
        </authorList>
    </citation>
    <scope>NUCLEOTIDE SEQUENCE</scope>
    <source>
        <strain evidence="2">UCMA17102</strain>
    </source>
</reference>
<dbReference type="Proteomes" id="UP001167919">
    <property type="component" value="Unassembled WGS sequence"/>
</dbReference>
<gene>
    <name evidence="2" type="ORF">EVC35_06390</name>
</gene>
<organism evidence="2 3">
    <name type="scientific">Oenococcus sicerae</name>
    <dbReference type="NCBI Taxonomy" id="2203724"/>
    <lineage>
        <taxon>Bacteria</taxon>
        <taxon>Bacillati</taxon>
        <taxon>Bacillota</taxon>
        <taxon>Bacilli</taxon>
        <taxon>Lactobacillales</taxon>
        <taxon>Lactobacillaceae</taxon>
        <taxon>Oenococcus</taxon>
    </lineage>
</organism>
<dbReference type="EMBL" id="SDWY01000003">
    <property type="protein sequence ID" value="MDN6900631.1"/>
    <property type="molecule type" value="Genomic_DNA"/>
</dbReference>
<protein>
    <submittedName>
        <fullName evidence="2">Uncharacterized protein</fullName>
    </submittedName>
</protein>
<feature type="transmembrane region" description="Helical" evidence="1">
    <location>
        <begin position="12"/>
        <end position="34"/>
    </location>
</feature>